<dbReference type="InterPro" id="IPR052895">
    <property type="entry name" value="HetReg/Transcr_Mod"/>
</dbReference>
<feature type="domain" description="Heterokaryon incompatibility" evidence="1">
    <location>
        <begin position="45"/>
        <end position="250"/>
    </location>
</feature>
<evidence type="ECO:0000313" key="3">
    <source>
        <dbReference type="Proteomes" id="UP001056012"/>
    </source>
</evidence>
<keyword evidence="3" id="KW-1185">Reference proteome</keyword>
<evidence type="ECO:0000259" key="1">
    <source>
        <dbReference type="Pfam" id="PF06985"/>
    </source>
</evidence>
<dbReference type="PANTHER" id="PTHR24148">
    <property type="entry name" value="ANKYRIN REPEAT DOMAIN-CONTAINING PROTEIN 39 HOMOLOG-RELATED"/>
    <property type="match status" value="1"/>
</dbReference>
<name>A0A9Q8Z4A2_CURCL</name>
<sequence length="798" mass="91342">MFERYPGTLPLTRDEIRLIRLLPGTWTDGIQCELVYDTLKNVRPYHALSYVWGSSKKTKRILLDAHPFAVTVNLESTLRNLRSQTQDTLLWVDALCINQADDLERTHQVNLMGSIYRSSKGVLIYLGDGIGRREYCQSSKLDSTAPRTTVFSNTSEDMPHIERFMQPNALHASATLEDGESDKRMQNTVNVFSFIRTLAWVEHMVDIPWLVSNNDDPDIEKALLHMFESLRRFMHAPFTPWWGRIWVVQEVVLAPKVTVVCGTVSAPWTMFAQAASQCLHHLHHCCSEKMEHLPRDLLNVLEDFGERIVDIDNLRKTFLEETTQTSSETAILEPRDCSSPDQRSLVSLLRRFRGRKASDPRDKVYALLGLVQPSSHRPPLIPDYSLSSAEVYRLAALESMYSSASLSVLTIDVARKYRQDLPTWVPDWEAPGDYGYNTRIDAMGIYDACVEYPVDPSTVTARCKALTIDGLYLDNVRDCGVVMLSDGSETFRETMKQWVSLKRRFGVISDPGDTDKALWRVFCADVMFSHPQITESGEIFRQTKDKDELMFVTWALKSKRSPFFDRKIPLRDYISATAIQWMQIIDFESAVLEGKSEDIGREFFLCFPEEKERKSIINDAISKRCSDQGQSGVSQEDWSRLVEYATLTLPETEALDWREQVKDAVASDQSWDKFLIRRNDLRESMQNRLRAWKEVPWMHVLDLGRPKLLQNLGRASKIDRIPYDVQISVVDRSIVSATKARRFFITWEGHVGLGPADLKKGDALCLLKGGRTPFILRSSDYQNLFCNNKTCSPGDLRV</sequence>
<dbReference type="OrthoDB" id="3557394at2759"/>
<dbReference type="InterPro" id="IPR010730">
    <property type="entry name" value="HET"/>
</dbReference>
<dbReference type="EMBL" id="CP089275">
    <property type="protein sequence ID" value="USP74885.1"/>
    <property type="molecule type" value="Genomic_DNA"/>
</dbReference>
<gene>
    <name evidence="2" type="ORF">yc1106_02159</name>
</gene>
<evidence type="ECO:0000313" key="2">
    <source>
        <dbReference type="EMBL" id="USP74885.1"/>
    </source>
</evidence>
<dbReference type="Pfam" id="PF06985">
    <property type="entry name" value="HET"/>
    <property type="match status" value="1"/>
</dbReference>
<organism evidence="2 3">
    <name type="scientific">Curvularia clavata</name>
    <dbReference type="NCBI Taxonomy" id="95742"/>
    <lineage>
        <taxon>Eukaryota</taxon>
        <taxon>Fungi</taxon>
        <taxon>Dikarya</taxon>
        <taxon>Ascomycota</taxon>
        <taxon>Pezizomycotina</taxon>
        <taxon>Dothideomycetes</taxon>
        <taxon>Pleosporomycetidae</taxon>
        <taxon>Pleosporales</taxon>
        <taxon>Pleosporineae</taxon>
        <taxon>Pleosporaceae</taxon>
        <taxon>Curvularia</taxon>
    </lineage>
</organism>
<dbReference type="VEuPathDB" id="FungiDB:yc1106_02159"/>
<dbReference type="PANTHER" id="PTHR24148:SF64">
    <property type="entry name" value="HETEROKARYON INCOMPATIBILITY DOMAIN-CONTAINING PROTEIN"/>
    <property type="match status" value="1"/>
</dbReference>
<protein>
    <submittedName>
        <fullName evidence="2">HET-domain-containing protein</fullName>
    </submittedName>
</protein>
<dbReference type="AlphaFoldDB" id="A0A9Q8Z4A2"/>
<proteinExistence type="predicted"/>
<dbReference type="Proteomes" id="UP001056012">
    <property type="component" value="Chromosome 2"/>
</dbReference>
<accession>A0A9Q8Z4A2</accession>
<reference evidence="2" key="1">
    <citation type="submission" date="2021-12" db="EMBL/GenBank/DDBJ databases">
        <title>Curvularia clavata genome.</title>
        <authorList>
            <person name="Cao Y."/>
        </authorList>
    </citation>
    <scope>NUCLEOTIDE SEQUENCE</scope>
    <source>
        <strain evidence="2">Yc1106</strain>
    </source>
</reference>